<dbReference type="PANTHER" id="PTHR33280:SF1">
    <property type="entry name" value="LARGE RIBOSOMAL SUBUNIT PROTEIN BL31C"/>
    <property type="match status" value="1"/>
</dbReference>
<evidence type="ECO:0000313" key="6">
    <source>
        <dbReference type="EMBL" id="QEI59614.1"/>
    </source>
</evidence>
<keyword evidence="6" id="KW-0934">Plastid</keyword>
<evidence type="ECO:0000256" key="5">
    <source>
        <dbReference type="ARBA" id="ARBA00035529"/>
    </source>
</evidence>
<evidence type="ECO:0000256" key="1">
    <source>
        <dbReference type="ARBA" id="ARBA00009296"/>
    </source>
</evidence>
<evidence type="ECO:0000256" key="3">
    <source>
        <dbReference type="ARBA" id="ARBA00023274"/>
    </source>
</evidence>
<keyword evidence="2 6" id="KW-0689">Ribosomal protein</keyword>
<reference evidence="6" key="1">
    <citation type="submission" date="2019-06" db="EMBL/GenBank/DDBJ databases">
        <authorList>
            <person name="Grosvenor D.A."/>
            <person name="Keepers K.G."/>
            <person name="Pogoda C.S."/>
            <person name="Kane N.C."/>
            <person name="Kociolek J.P."/>
        </authorList>
    </citation>
    <scope>NUCLEOTIDE SEQUENCE</scope>
</reference>
<dbReference type="InterPro" id="IPR034704">
    <property type="entry name" value="Ribosomal_bL28/bL31-like_sf"/>
</dbReference>
<dbReference type="EMBL" id="MN065498">
    <property type="protein sequence ID" value="QEI59614.1"/>
    <property type="molecule type" value="Genomic_DNA"/>
</dbReference>
<comment type="similarity">
    <text evidence="1">Belongs to the bacterial ribosomal protein bL31 family. Type A subfamily.</text>
</comment>
<dbReference type="PANTHER" id="PTHR33280">
    <property type="entry name" value="50S RIBOSOMAL PROTEIN L31, CHLOROPLASTIC"/>
    <property type="match status" value="1"/>
</dbReference>
<dbReference type="GO" id="GO:0005840">
    <property type="term" value="C:ribosome"/>
    <property type="evidence" value="ECO:0007669"/>
    <property type="project" value="UniProtKB-KW"/>
</dbReference>
<keyword evidence="3" id="KW-0687">Ribonucleoprotein</keyword>
<sequence length="68" mass="8070">MKKNIYINWFTNTIISCDGKPLCTISSTKQKLQINVWLANHSFYKKSKKINNDEDQIEQFIDKYNTKP</sequence>
<dbReference type="InterPro" id="IPR042105">
    <property type="entry name" value="Ribosomal_bL31_sf"/>
</dbReference>
<gene>
    <name evidence="6" type="primary">rpl31</name>
</gene>
<dbReference type="Pfam" id="PF01197">
    <property type="entry name" value="Ribosomal_L31"/>
    <property type="match status" value="1"/>
</dbReference>
<name>A0A5C0F2M7_NITAL</name>
<accession>A0A5C0F2M7</accession>
<dbReference type="GO" id="GO:1990904">
    <property type="term" value="C:ribonucleoprotein complex"/>
    <property type="evidence" value="ECO:0007669"/>
    <property type="project" value="UniProtKB-KW"/>
</dbReference>
<dbReference type="InterPro" id="IPR002150">
    <property type="entry name" value="Ribosomal_bL31"/>
</dbReference>
<evidence type="ECO:0000256" key="2">
    <source>
        <dbReference type="ARBA" id="ARBA00022980"/>
    </source>
</evidence>
<protein>
    <recommendedName>
        <fullName evidence="4">Large ribosomal subunit protein bL31c</fullName>
    </recommendedName>
    <alternativeName>
        <fullName evidence="5">50S ribosomal protein L31, chloroplastic</fullName>
    </alternativeName>
</protein>
<evidence type="ECO:0000256" key="4">
    <source>
        <dbReference type="ARBA" id="ARBA00035270"/>
    </source>
</evidence>
<dbReference type="RefSeq" id="YP_009695294.1">
    <property type="nucleotide sequence ID" value="NC_044785.1"/>
</dbReference>
<proteinExistence type="inferred from homology"/>
<dbReference type="GeneID" id="41826879"/>
<dbReference type="GO" id="GO:0006412">
    <property type="term" value="P:translation"/>
    <property type="evidence" value="ECO:0007669"/>
    <property type="project" value="InterPro"/>
</dbReference>
<dbReference type="AlphaFoldDB" id="A0A5C0F2M7"/>
<dbReference type="GO" id="GO:0003735">
    <property type="term" value="F:structural constituent of ribosome"/>
    <property type="evidence" value="ECO:0007669"/>
    <property type="project" value="InterPro"/>
</dbReference>
<dbReference type="PROSITE" id="PS51257">
    <property type="entry name" value="PROKAR_LIPOPROTEIN"/>
    <property type="match status" value="1"/>
</dbReference>
<organism evidence="6">
    <name type="scientific">Nitzschia alba</name>
    <name type="common">Marine diatom</name>
    <dbReference type="NCBI Taxonomy" id="2858"/>
    <lineage>
        <taxon>Eukaryota</taxon>
        <taxon>Sar</taxon>
        <taxon>Stramenopiles</taxon>
        <taxon>Ochrophyta</taxon>
        <taxon>Bacillariophyta</taxon>
        <taxon>Bacillariophyceae</taxon>
        <taxon>Bacillariophycidae</taxon>
        <taxon>Bacillariales</taxon>
        <taxon>Bacillariaceae</taxon>
        <taxon>Nitzschia</taxon>
    </lineage>
</organism>
<geneLocation type="plastid" evidence="6"/>
<dbReference type="SUPFAM" id="SSF143800">
    <property type="entry name" value="L28p-like"/>
    <property type="match status" value="1"/>
</dbReference>
<dbReference type="Gene3D" id="4.10.830.30">
    <property type="entry name" value="Ribosomal protein L31"/>
    <property type="match status" value="1"/>
</dbReference>